<gene>
    <name evidence="1" type="ORF">TIFTF001_014064</name>
</gene>
<name>A0AA88DID7_FICCA</name>
<proteinExistence type="predicted"/>
<organism evidence="1 2">
    <name type="scientific">Ficus carica</name>
    <name type="common">Common fig</name>
    <dbReference type="NCBI Taxonomy" id="3494"/>
    <lineage>
        <taxon>Eukaryota</taxon>
        <taxon>Viridiplantae</taxon>
        <taxon>Streptophyta</taxon>
        <taxon>Embryophyta</taxon>
        <taxon>Tracheophyta</taxon>
        <taxon>Spermatophyta</taxon>
        <taxon>Magnoliopsida</taxon>
        <taxon>eudicotyledons</taxon>
        <taxon>Gunneridae</taxon>
        <taxon>Pentapetalae</taxon>
        <taxon>rosids</taxon>
        <taxon>fabids</taxon>
        <taxon>Rosales</taxon>
        <taxon>Moraceae</taxon>
        <taxon>Ficeae</taxon>
        <taxon>Ficus</taxon>
    </lineage>
</organism>
<sequence length="121" mass="13334">MKGGSVAFGSKPQKYRLKKPREIKLWRGWELQGVRGARVAKWTFVTSGVVSRTFATSKAVRCSLVWAGSDGATIHGSEAVKGMFARSVVHGIHGSGVTRRSWQFEWSGAAIRDYSGRLFCD</sequence>
<keyword evidence="2" id="KW-1185">Reference proteome</keyword>
<reference evidence="1" key="1">
    <citation type="submission" date="2023-07" db="EMBL/GenBank/DDBJ databases">
        <title>draft genome sequence of fig (Ficus carica).</title>
        <authorList>
            <person name="Takahashi T."/>
            <person name="Nishimura K."/>
        </authorList>
    </citation>
    <scope>NUCLEOTIDE SEQUENCE</scope>
</reference>
<dbReference type="Proteomes" id="UP001187192">
    <property type="component" value="Unassembled WGS sequence"/>
</dbReference>
<evidence type="ECO:0000313" key="2">
    <source>
        <dbReference type="Proteomes" id="UP001187192"/>
    </source>
</evidence>
<comment type="caution">
    <text evidence="1">The sequence shown here is derived from an EMBL/GenBank/DDBJ whole genome shotgun (WGS) entry which is preliminary data.</text>
</comment>
<dbReference type="AlphaFoldDB" id="A0AA88DID7"/>
<evidence type="ECO:0000313" key="1">
    <source>
        <dbReference type="EMBL" id="GMN44874.1"/>
    </source>
</evidence>
<dbReference type="EMBL" id="BTGU01000019">
    <property type="protein sequence ID" value="GMN44874.1"/>
    <property type="molecule type" value="Genomic_DNA"/>
</dbReference>
<accession>A0AA88DID7</accession>
<protein>
    <submittedName>
        <fullName evidence="1">Uncharacterized protein</fullName>
    </submittedName>
</protein>